<dbReference type="Gene3D" id="3.30.565.10">
    <property type="entry name" value="Histidine kinase-like ATPase, C-terminal domain"/>
    <property type="match status" value="1"/>
</dbReference>
<feature type="transmembrane region" description="Helical" evidence="13">
    <location>
        <begin position="252"/>
        <end position="269"/>
    </location>
</feature>
<dbReference type="InterPro" id="IPR003661">
    <property type="entry name" value="HisK_dim/P_dom"/>
</dbReference>
<dbReference type="PROSITE" id="PS50110">
    <property type="entry name" value="RESPONSE_REGULATORY"/>
    <property type="match status" value="1"/>
</dbReference>
<evidence type="ECO:0000256" key="7">
    <source>
        <dbReference type="ARBA" id="ARBA00022840"/>
    </source>
</evidence>
<dbReference type="InterPro" id="IPR004358">
    <property type="entry name" value="Sig_transdc_His_kin-like_C"/>
</dbReference>
<dbReference type="SMART" id="SM00342">
    <property type="entry name" value="HTH_ARAC"/>
    <property type="match status" value="1"/>
</dbReference>
<reference evidence="17 18" key="1">
    <citation type="submission" date="2018-07" db="EMBL/GenBank/DDBJ databases">
        <title>Genome analysis of Runella aurantiaca.</title>
        <authorList>
            <person name="Yang X."/>
        </authorList>
    </citation>
    <scope>NUCLEOTIDE SEQUENCE [LARGE SCALE GENOMIC DNA]</scope>
    <source>
        <strain evidence="17 18">YX9</strain>
    </source>
</reference>
<dbReference type="PROSITE" id="PS00041">
    <property type="entry name" value="HTH_ARAC_FAMILY_1"/>
    <property type="match status" value="1"/>
</dbReference>
<dbReference type="SMART" id="SM00387">
    <property type="entry name" value="HATPase_c"/>
    <property type="match status" value="1"/>
</dbReference>
<gene>
    <name evidence="17" type="ORF">DVG78_18910</name>
</gene>
<evidence type="ECO:0000256" key="3">
    <source>
        <dbReference type="ARBA" id="ARBA00022553"/>
    </source>
</evidence>
<dbReference type="Gene3D" id="1.10.287.130">
    <property type="match status" value="1"/>
</dbReference>
<evidence type="ECO:0000256" key="1">
    <source>
        <dbReference type="ARBA" id="ARBA00000085"/>
    </source>
</evidence>
<keyword evidence="13" id="KW-0472">Membrane</keyword>
<sequence>MNKYKWSRIILFTLFCVINYEGYPQEIILSSDRKLPINITTSIEIFRDSSSQLSLAQAITKNYQKSTKDHFVFPYTNDTFWVRFNLKNTNSQNKKWFLIWGNPLVEQLDFYISDSTNWRFLHKQQKILTHEKERKMIDQEPKFAFELGPQQTKTVYIKLTSKRGHYGNLRIHSAESYYKSRLDDYASQSFFNGLVFFRLFLVVTLSLFVIKDLPFRLYSLHTVIKTFAFWGYLNIAGPWFTDDPDLAKKIDFVFYNSVTIGAGIFVYFTQIRGRLPKIHSIVALTIILVTIFESVIIFVDYQWYWLKIGVYSIIVSAVYFSVLYIYCIAKKITVEKYYAIPFILGLLSYALLYIRLLGWIEYGPLYSIAYLLFLSEIFVFVIFLGRIFRNTEQNKRLAEQKLTFNIEQSTRLKELDTLKTTFFANISHEFRTPLTLILSPLNDLQREFPKREIFRIMQQNAERLLALINQLLDLSKLEAGKMTVEIQRADLSQFLRQLLASFESLAQSKSIVFQYEQSHPTRIDYFDADKLEKIVTNLLSNAFKFTPEKGRIEVRVDYTERDCIIKIKDSGIGIAAERLPVIFDRFYQADQGTNRNFEGTGIGLALVKELVDVLRGRIEVQSELGKGSTFVVTLPCDAATWRQYLNKNEPVRVVGKTVIFEQPVEYQVDFSVLEEVVAAEVGLDLPILLIVEDNPDLRQYVRGIFGERYQVEEAQDGEEGLRKAFEVVPDIVICDLMMPRLNGFGFCQALKTDPRTNHIPVVMLTAKATLEDRLEGLTLGADDYLAKPFSSAELQIRVQNLLQQRRVLQQKYGQNGVLTTPPLVAVKEPSMDDVFLGKALKVVERYISDSSFDVETFAGAMSMTSVQLRRKLKALTDQTVTVFVRNYRLEKAADLLRSRAGTVSDIAYQVGFESLPYFSKVFQERFGKAPSEWH</sequence>
<evidence type="ECO:0000256" key="11">
    <source>
        <dbReference type="ARBA" id="ARBA00023163"/>
    </source>
</evidence>
<dbReference type="Pfam" id="PF00072">
    <property type="entry name" value="Response_reg"/>
    <property type="match status" value="1"/>
</dbReference>
<keyword evidence="8" id="KW-0902">Two-component regulatory system</keyword>
<dbReference type="Proteomes" id="UP000253141">
    <property type="component" value="Unassembled WGS sequence"/>
</dbReference>
<keyword evidence="13" id="KW-0812">Transmembrane</keyword>
<dbReference type="InterPro" id="IPR003594">
    <property type="entry name" value="HATPase_dom"/>
</dbReference>
<feature type="transmembrane region" description="Helical" evidence="13">
    <location>
        <begin position="368"/>
        <end position="388"/>
    </location>
</feature>
<dbReference type="InterPro" id="IPR005467">
    <property type="entry name" value="His_kinase_dom"/>
</dbReference>
<keyword evidence="6" id="KW-0418">Kinase</keyword>
<evidence type="ECO:0000256" key="10">
    <source>
        <dbReference type="ARBA" id="ARBA00023125"/>
    </source>
</evidence>
<dbReference type="SUPFAM" id="SSF52172">
    <property type="entry name" value="CheY-like"/>
    <property type="match status" value="1"/>
</dbReference>
<dbReference type="Pfam" id="PF12833">
    <property type="entry name" value="HTH_18"/>
    <property type="match status" value="1"/>
</dbReference>
<evidence type="ECO:0000259" key="14">
    <source>
        <dbReference type="PROSITE" id="PS01124"/>
    </source>
</evidence>
<evidence type="ECO:0000256" key="13">
    <source>
        <dbReference type="SAM" id="Phobius"/>
    </source>
</evidence>
<dbReference type="GO" id="GO:0005524">
    <property type="term" value="F:ATP binding"/>
    <property type="evidence" value="ECO:0007669"/>
    <property type="project" value="UniProtKB-KW"/>
</dbReference>
<proteinExistence type="predicted"/>
<dbReference type="InterPro" id="IPR011622">
    <property type="entry name" value="7TMR_DISM_rcpt_extracell_dom2"/>
</dbReference>
<dbReference type="Gene3D" id="3.40.50.2300">
    <property type="match status" value="1"/>
</dbReference>
<feature type="domain" description="HTH araC/xylS-type" evidence="14">
    <location>
        <begin position="837"/>
        <end position="934"/>
    </location>
</feature>
<evidence type="ECO:0000256" key="4">
    <source>
        <dbReference type="ARBA" id="ARBA00022679"/>
    </source>
</evidence>
<dbReference type="InterPro" id="IPR001789">
    <property type="entry name" value="Sig_transdc_resp-reg_receiver"/>
</dbReference>
<dbReference type="InterPro" id="IPR036890">
    <property type="entry name" value="HATPase_C_sf"/>
</dbReference>
<dbReference type="InterPro" id="IPR036097">
    <property type="entry name" value="HisK_dim/P_sf"/>
</dbReference>
<dbReference type="Gene3D" id="1.10.10.60">
    <property type="entry name" value="Homeodomain-like"/>
    <property type="match status" value="1"/>
</dbReference>
<evidence type="ECO:0000256" key="2">
    <source>
        <dbReference type="ARBA" id="ARBA00012438"/>
    </source>
</evidence>
<dbReference type="OrthoDB" id="9797097at2"/>
<dbReference type="GO" id="GO:0003700">
    <property type="term" value="F:DNA-binding transcription factor activity"/>
    <property type="evidence" value="ECO:0007669"/>
    <property type="project" value="InterPro"/>
</dbReference>
<evidence type="ECO:0000256" key="12">
    <source>
        <dbReference type="PROSITE-ProRule" id="PRU00169"/>
    </source>
</evidence>
<dbReference type="SUPFAM" id="SSF47384">
    <property type="entry name" value="Homodimeric domain of signal transducing histidine kinase"/>
    <property type="match status" value="1"/>
</dbReference>
<dbReference type="Pfam" id="PF00512">
    <property type="entry name" value="HisKA"/>
    <property type="match status" value="1"/>
</dbReference>
<dbReference type="FunFam" id="3.30.565.10:FF:000037">
    <property type="entry name" value="Hybrid sensor histidine kinase/response regulator"/>
    <property type="match status" value="1"/>
</dbReference>
<dbReference type="Pfam" id="PF07696">
    <property type="entry name" value="7TMR-DISMED2"/>
    <property type="match status" value="1"/>
</dbReference>
<dbReference type="EMBL" id="QPIW01000017">
    <property type="protein sequence ID" value="RDB04273.1"/>
    <property type="molecule type" value="Genomic_DNA"/>
</dbReference>
<evidence type="ECO:0000259" key="15">
    <source>
        <dbReference type="PROSITE" id="PS50109"/>
    </source>
</evidence>
<dbReference type="InterPro" id="IPR009057">
    <property type="entry name" value="Homeodomain-like_sf"/>
</dbReference>
<keyword evidence="4" id="KW-0808">Transferase</keyword>
<dbReference type="SUPFAM" id="SSF55874">
    <property type="entry name" value="ATPase domain of HSP90 chaperone/DNA topoisomerase II/histidine kinase"/>
    <property type="match status" value="1"/>
</dbReference>
<evidence type="ECO:0000313" key="18">
    <source>
        <dbReference type="Proteomes" id="UP000253141"/>
    </source>
</evidence>
<evidence type="ECO:0000313" key="17">
    <source>
        <dbReference type="EMBL" id="RDB04273.1"/>
    </source>
</evidence>
<dbReference type="EC" id="2.7.13.3" evidence="2"/>
<evidence type="ECO:0000259" key="16">
    <source>
        <dbReference type="PROSITE" id="PS50110"/>
    </source>
</evidence>
<name>A0A369I9S1_9BACT</name>
<keyword evidence="5" id="KW-0547">Nucleotide-binding</keyword>
<keyword evidence="18" id="KW-1185">Reference proteome</keyword>
<dbReference type="InterPro" id="IPR018060">
    <property type="entry name" value="HTH_AraC"/>
</dbReference>
<dbReference type="CDD" id="cd16922">
    <property type="entry name" value="HATPase_EvgS-ArcB-TorS-like"/>
    <property type="match status" value="1"/>
</dbReference>
<dbReference type="SMART" id="SM00388">
    <property type="entry name" value="HisKA"/>
    <property type="match status" value="1"/>
</dbReference>
<evidence type="ECO:0000256" key="9">
    <source>
        <dbReference type="ARBA" id="ARBA00023015"/>
    </source>
</evidence>
<keyword evidence="11" id="KW-0804">Transcription</keyword>
<comment type="catalytic activity">
    <reaction evidence="1">
        <text>ATP + protein L-histidine = ADP + protein N-phospho-L-histidine.</text>
        <dbReference type="EC" id="2.7.13.3"/>
    </reaction>
</comment>
<organism evidence="17 18">
    <name type="scientific">Runella aurantiaca</name>
    <dbReference type="NCBI Taxonomy" id="2282308"/>
    <lineage>
        <taxon>Bacteria</taxon>
        <taxon>Pseudomonadati</taxon>
        <taxon>Bacteroidota</taxon>
        <taxon>Cytophagia</taxon>
        <taxon>Cytophagales</taxon>
        <taxon>Spirosomataceae</taxon>
        <taxon>Runella</taxon>
    </lineage>
</organism>
<keyword evidence="3 12" id="KW-0597">Phosphoprotein</keyword>
<keyword evidence="9" id="KW-0805">Transcription regulation</keyword>
<dbReference type="PANTHER" id="PTHR43547:SF2">
    <property type="entry name" value="HYBRID SIGNAL TRANSDUCTION HISTIDINE KINASE C"/>
    <property type="match status" value="1"/>
</dbReference>
<feature type="transmembrane region" description="Helical" evidence="13">
    <location>
        <begin position="222"/>
        <end position="240"/>
    </location>
</feature>
<dbReference type="RefSeq" id="WP_114462611.1">
    <property type="nucleotide sequence ID" value="NZ_QPIW01000017.1"/>
</dbReference>
<dbReference type="GO" id="GO:0000155">
    <property type="term" value="F:phosphorelay sensor kinase activity"/>
    <property type="evidence" value="ECO:0007669"/>
    <property type="project" value="InterPro"/>
</dbReference>
<feature type="transmembrane region" description="Helical" evidence="13">
    <location>
        <begin position="305"/>
        <end position="326"/>
    </location>
</feature>
<dbReference type="PRINTS" id="PR00344">
    <property type="entry name" value="BCTRLSENSOR"/>
</dbReference>
<dbReference type="AlphaFoldDB" id="A0A369I9S1"/>
<dbReference type="Pfam" id="PF02518">
    <property type="entry name" value="HATPase_c"/>
    <property type="match status" value="1"/>
</dbReference>
<dbReference type="CDD" id="cd17574">
    <property type="entry name" value="REC_OmpR"/>
    <property type="match status" value="1"/>
</dbReference>
<evidence type="ECO:0000256" key="6">
    <source>
        <dbReference type="ARBA" id="ARBA00022777"/>
    </source>
</evidence>
<evidence type="ECO:0000256" key="5">
    <source>
        <dbReference type="ARBA" id="ARBA00022741"/>
    </source>
</evidence>
<dbReference type="PROSITE" id="PS01124">
    <property type="entry name" value="HTH_ARAC_FAMILY_2"/>
    <property type="match status" value="1"/>
</dbReference>
<dbReference type="SMART" id="SM00448">
    <property type="entry name" value="REC"/>
    <property type="match status" value="1"/>
</dbReference>
<dbReference type="CDD" id="cd00082">
    <property type="entry name" value="HisKA"/>
    <property type="match status" value="1"/>
</dbReference>
<dbReference type="Gene3D" id="2.60.40.2380">
    <property type="match status" value="1"/>
</dbReference>
<feature type="transmembrane region" description="Helical" evidence="13">
    <location>
        <begin position="281"/>
        <end position="299"/>
    </location>
</feature>
<keyword evidence="7" id="KW-0067">ATP-binding</keyword>
<dbReference type="SUPFAM" id="SSF46689">
    <property type="entry name" value="Homeodomain-like"/>
    <property type="match status" value="1"/>
</dbReference>
<evidence type="ECO:0000256" key="8">
    <source>
        <dbReference type="ARBA" id="ARBA00023012"/>
    </source>
</evidence>
<dbReference type="InterPro" id="IPR018062">
    <property type="entry name" value="HTH_AraC-typ_CS"/>
</dbReference>
<dbReference type="PROSITE" id="PS50109">
    <property type="entry name" value="HIS_KIN"/>
    <property type="match status" value="1"/>
</dbReference>
<feature type="domain" description="Histidine kinase" evidence="15">
    <location>
        <begin position="425"/>
        <end position="638"/>
    </location>
</feature>
<keyword evidence="10" id="KW-0238">DNA-binding</keyword>
<feature type="modified residue" description="4-aspartylphosphate" evidence="12">
    <location>
        <position position="735"/>
    </location>
</feature>
<accession>A0A369I9S1</accession>
<dbReference type="FunFam" id="1.10.287.130:FF:000045">
    <property type="entry name" value="Two-component system sensor histidine kinase/response regulator"/>
    <property type="match status" value="1"/>
</dbReference>
<feature type="domain" description="Response regulatory" evidence="16">
    <location>
        <begin position="687"/>
        <end position="802"/>
    </location>
</feature>
<feature type="transmembrane region" description="Helical" evidence="13">
    <location>
        <begin position="338"/>
        <end position="356"/>
    </location>
</feature>
<dbReference type="GO" id="GO:0043565">
    <property type="term" value="F:sequence-specific DNA binding"/>
    <property type="evidence" value="ECO:0007669"/>
    <property type="project" value="InterPro"/>
</dbReference>
<feature type="transmembrane region" description="Helical" evidence="13">
    <location>
        <begin position="190"/>
        <end position="210"/>
    </location>
</feature>
<dbReference type="InterPro" id="IPR011006">
    <property type="entry name" value="CheY-like_superfamily"/>
</dbReference>
<comment type="caution">
    <text evidence="17">The sequence shown here is derived from an EMBL/GenBank/DDBJ whole genome shotgun (WGS) entry which is preliminary data.</text>
</comment>
<protein>
    <recommendedName>
        <fullName evidence="2">histidine kinase</fullName>
        <ecNumber evidence="2">2.7.13.3</ecNumber>
    </recommendedName>
</protein>
<keyword evidence="13" id="KW-1133">Transmembrane helix</keyword>
<dbReference type="PANTHER" id="PTHR43547">
    <property type="entry name" value="TWO-COMPONENT HISTIDINE KINASE"/>
    <property type="match status" value="1"/>
</dbReference>